<gene>
    <name evidence="11" type="ORF">EIN_485470</name>
</gene>
<dbReference type="Gene3D" id="3.40.50.10470">
    <property type="entry name" value="Translation initiation factor eif-2b, domain 2"/>
    <property type="match status" value="1"/>
</dbReference>
<evidence type="ECO:0000256" key="4">
    <source>
        <dbReference type="ARBA" id="ARBA00022540"/>
    </source>
</evidence>
<evidence type="ECO:0000256" key="6">
    <source>
        <dbReference type="ARBA" id="ARBA00044147"/>
    </source>
</evidence>
<evidence type="ECO:0000256" key="5">
    <source>
        <dbReference type="ARBA" id="ARBA00022917"/>
    </source>
</evidence>
<dbReference type="OrthoDB" id="10254737at2759"/>
<sequence length="458" mass="51498">MSEAQHKNITEDAQLGQKDPSKKQPTQQKQQQKGQKTQKSQKSTPIMKKDDENKEVQKEEKVEGEHQLTNKELKALKKQQKHDKKAARVAAGIPPIPQPPSKKEKKEQQQGEKEKHDEKQNKTPQKKKSEKEVKPQSSQGSVCFDPIRLMVGDVKRMPVIPLNSNAVHFSFLQFALECSEYKCIGSTVRALRFIDCIIQMLQSTPFTQSIQCVPMVEDAMKLLENARSVTVGMNNVKNFIFMKNLEIGEALQTAQTISMSIIGSQKEIISKVVDTYKYINQHAVILTLNYSTLLLNIFKNQYAKGTDFKVIVVETSPLKEGAYFARALTDIGIDTTYILPGGLQIVLGTVTRVLSSASAMDGRGSVYTRAGSASVIYAAQKMHIPVIVCCETYKMTDGILKNEKEMCRMCKNATMYDEVPQEMITVVITEFGRVPPSSIPAIVREQRWDSKVLSQEKY</sequence>
<protein>
    <recommendedName>
        <fullName evidence="6">Translation initiation factor eIF2B subunit delta</fullName>
    </recommendedName>
    <alternativeName>
        <fullName evidence="7">eIF2B GDP-GTP exchange factor subunit delta</fullName>
    </alternativeName>
</protein>
<evidence type="ECO:0000256" key="8">
    <source>
        <dbReference type="ARBA" id="ARBA00046432"/>
    </source>
</evidence>
<dbReference type="GeneID" id="14888251"/>
<dbReference type="SUPFAM" id="SSF100950">
    <property type="entry name" value="NagB/RpiA/CoA transferase-like"/>
    <property type="match status" value="1"/>
</dbReference>
<evidence type="ECO:0000256" key="9">
    <source>
        <dbReference type="RuleBase" id="RU003814"/>
    </source>
</evidence>
<dbReference type="VEuPathDB" id="AmoebaDB:EIN_485470"/>
<keyword evidence="4 11" id="KW-0396">Initiation factor</keyword>
<comment type="subcellular location">
    <subcellularLocation>
        <location evidence="1">Cytoplasm</location>
        <location evidence="1">Cytosol</location>
    </subcellularLocation>
</comment>
<keyword evidence="3" id="KW-0963">Cytoplasm</keyword>
<dbReference type="EMBL" id="KB206670">
    <property type="protein sequence ID" value="ELP89155.1"/>
    <property type="molecule type" value="Genomic_DNA"/>
</dbReference>
<dbReference type="AlphaFoldDB" id="A0A0A1U7U7"/>
<keyword evidence="12" id="KW-1185">Reference proteome</keyword>
<dbReference type="InterPro" id="IPR037171">
    <property type="entry name" value="NagB/RpiA_transferase-like"/>
</dbReference>
<evidence type="ECO:0000256" key="3">
    <source>
        <dbReference type="ARBA" id="ARBA00022490"/>
    </source>
</evidence>
<feature type="compositionally biased region" description="Basic and acidic residues" evidence="10">
    <location>
        <begin position="101"/>
        <end position="134"/>
    </location>
</feature>
<dbReference type="GO" id="GO:0005829">
    <property type="term" value="C:cytosol"/>
    <property type="evidence" value="ECO:0007669"/>
    <property type="project" value="UniProtKB-SubCell"/>
</dbReference>
<dbReference type="GO" id="GO:0003743">
    <property type="term" value="F:translation initiation factor activity"/>
    <property type="evidence" value="ECO:0007669"/>
    <property type="project" value="UniProtKB-KW"/>
</dbReference>
<dbReference type="OMA" id="YAEGIIC"/>
<evidence type="ECO:0000256" key="1">
    <source>
        <dbReference type="ARBA" id="ARBA00004514"/>
    </source>
</evidence>
<feature type="compositionally biased region" description="Basic and acidic residues" evidence="10">
    <location>
        <begin position="47"/>
        <end position="75"/>
    </location>
</feature>
<organism evidence="11 12">
    <name type="scientific">Entamoeba invadens IP1</name>
    <dbReference type="NCBI Taxonomy" id="370355"/>
    <lineage>
        <taxon>Eukaryota</taxon>
        <taxon>Amoebozoa</taxon>
        <taxon>Evosea</taxon>
        <taxon>Archamoebae</taxon>
        <taxon>Mastigamoebida</taxon>
        <taxon>Entamoebidae</taxon>
        <taxon>Entamoeba</taxon>
    </lineage>
</organism>
<proteinExistence type="inferred from homology"/>
<dbReference type="Proteomes" id="UP000014680">
    <property type="component" value="Unassembled WGS sequence"/>
</dbReference>
<keyword evidence="5" id="KW-0648">Protein biosynthesis</keyword>
<evidence type="ECO:0000256" key="10">
    <source>
        <dbReference type="SAM" id="MobiDB-lite"/>
    </source>
</evidence>
<evidence type="ECO:0000313" key="12">
    <source>
        <dbReference type="Proteomes" id="UP000014680"/>
    </source>
</evidence>
<feature type="compositionally biased region" description="Basic residues" evidence="10">
    <location>
        <begin position="76"/>
        <end position="87"/>
    </location>
</feature>
<dbReference type="PANTHER" id="PTHR10233:SF14">
    <property type="entry name" value="TRANSLATION INITIATION FACTOR EIF-2B SUBUNIT DELTA"/>
    <property type="match status" value="1"/>
</dbReference>
<dbReference type="Pfam" id="PF01008">
    <property type="entry name" value="IF-2B"/>
    <property type="match status" value="1"/>
</dbReference>
<dbReference type="InterPro" id="IPR000649">
    <property type="entry name" value="IF-2B-related"/>
</dbReference>
<feature type="compositionally biased region" description="Low complexity" evidence="10">
    <location>
        <begin position="23"/>
        <end position="45"/>
    </location>
</feature>
<evidence type="ECO:0000256" key="2">
    <source>
        <dbReference type="ARBA" id="ARBA00007251"/>
    </source>
</evidence>
<feature type="compositionally biased region" description="Basic and acidic residues" evidence="10">
    <location>
        <begin position="1"/>
        <end position="10"/>
    </location>
</feature>
<feature type="region of interest" description="Disordered" evidence="10">
    <location>
        <begin position="1"/>
        <end position="139"/>
    </location>
</feature>
<dbReference type="KEGG" id="eiv:EIN_485470"/>
<evidence type="ECO:0000256" key="7">
    <source>
        <dbReference type="ARBA" id="ARBA00044356"/>
    </source>
</evidence>
<reference evidence="11 12" key="1">
    <citation type="submission" date="2012-10" db="EMBL/GenBank/DDBJ databases">
        <authorList>
            <person name="Zafar N."/>
            <person name="Inman J."/>
            <person name="Hall N."/>
            <person name="Lorenzi H."/>
            <person name="Caler E."/>
        </authorList>
    </citation>
    <scope>NUCLEOTIDE SEQUENCE [LARGE SCALE GENOMIC DNA]</scope>
    <source>
        <strain evidence="11 12">IP1</strain>
    </source>
</reference>
<dbReference type="InterPro" id="IPR042529">
    <property type="entry name" value="IF_2B-like_C"/>
</dbReference>
<comment type="subunit">
    <text evidence="8">Component of the translation initiation factor 2B (eIF2B) complex which is a heterodecamer of two sets of five different subunits: alpha, beta, gamma, delta and epsilon. Subunits alpha, beta and delta comprise a regulatory subcomplex and subunits epsilon and gamma comprise a catalytic subcomplex. Within the complex, the hexameric regulatory complex resides at the center, with the two heterodimeric catalytic subcomplexes bound on opposite sides.</text>
</comment>
<comment type="similarity">
    <text evidence="2 9">Belongs to the eIF-2B alpha/beta/delta subunits family.</text>
</comment>
<evidence type="ECO:0000313" key="11">
    <source>
        <dbReference type="EMBL" id="ELP89155.1"/>
    </source>
</evidence>
<dbReference type="PANTHER" id="PTHR10233">
    <property type="entry name" value="TRANSLATION INITIATION FACTOR EIF-2B"/>
    <property type="match status" value="1"/>
</dbReference>
<accession>A0A0A1U7U7</accession>
<dbReference type="RefSeq" id="XP_004255926.1">
    <property type="nucleotide sequence ID" value="XM_004255878.1"/>
</dbReference>
<name>A0A0A1U7U7_ENTIV</name>